<accession>A0A9Q3FKS6</accession>
<gene>
    <name evidence="2" type="ORF">O181_079353</name>
</gene>
<evidence type="ECO:0000313" key="3">
    <source>
        <dbReference type="Proteomes" id="UP000765509"/>
    </source>
</evidence>
<evidence type="ECO:0000313" key="2">
    <source>
        <dbReference type="EMBL" id="MBW0539638.1"/>
    </source>
</evidence>
<evidence type="ECO:0000256" key="1">
    <source>
        <dbReference type="SAM" id="MobiDB-lite"/>
    </source>
</evidence>
<keyword evidence="3" id="KW-1185">Reference proteome</keyword>
<feature type="compositionally biased region" description="Basic and acidic residues" evidence="1">
    <location>
        <begin position="182"/>
        <end position="194"/>
    </location>
</feature>
<feature type="region of interest" description="Disordered" evidence="1">
    <location>
        <begin position="171"/>
        <end position="194"/>
    </location>
</feature>
<dbReference type="EMBL" id="AVOT02044279">
    <property type="protein sequence ID" value="MBW0539638.1"/>
    <property type="molecule type" value="Genomic_DNA"/>
</dbReference>
<protein>
    <submittedName>
        <fullName evidence="2">Uncharacterized protein</fullName>
    </submittedName>
</protein>
<sequence>MAEEMGMVEEPKSSEYRNGTWIWKKSMSFQNFKYSMDRIPYEWCLREPKRLKSIEPQMKIQIRNHKLLTQMPGELEHAIKCRCKQSCTLDDIENNLKDLRKRKNIGKYSAYKISSFKDRQPLRVYIKEKAKERVSEVTKKKNPCKNCVSTDHYANIYFKERNKIYSIKQVPEDSESDSMGDAIREHPDDNQDPKEKFLVEYQEEKQLEIEDIQLEAGMPQDTAKKPCVKTHKMHRPSESLQLAEWHI</sequence>
<dbReference type="AlphaFoldDB" id="A0A9Q3FKS6"/>
<feature type="region of interest" description="Disordered" evidence="1">
    <location>
        <begin position="212"/>
        <end position="247"/>
    </location>
</feature>
<comment type="caution">
    <text evidence="2">The sequence shown here is derived from an EMBL/GenBank/DDBJ whole genome shotgun (WGS) entry which is preliminary data.</text>
</comment>
<proteinExistence type="predicted"/>
<reference evidence="2" key="1">
    <citation type="submission" date="2021-03" db="EMBL/GenBank/DDBJ databases">
        <title>Draft genome sequence of rust myrtle Austropuccinia psidii MF-1, a brazilian biotype.</title>
        <authorList>
            <person name="Quecine M.C."/>
            <person name="Pachon D.M.R."/>
            <person name="Bonatelli M.L."/>
            <person name="Correr F.H."/>
            <person name="Franceschini L.M."/>
            <person name="Leite T.F."/>
            <person name="Margarido G.R.A."/>
            <person name="Almeida C.A."/>
            <person name="Ferrarezi J.A."/>
            <person name="Labate C.A."/>
        </authorList>
    </citation>
    <scope>NUCLEOTIDE SEQUENCE</scope>
    <source>
        <strain evidence="2">MF-1</strain>
    </source>
</reference>
<name>A0A9Q3FKS6_9BASI</name>
<organism evidence="2 3">
    <name type="scientific">Austropuccinia psidii MF-1</name>
    <dbReference type="NCBI Taxonomy" id="1389203"/>
    <lineage>
        <taxon>Eukaryota</taxon>
        <taxon>Fungi</taxon>
        <taxon>Dikarya</taxon>
        <taxon>Basidiomycota</taxon>
        <taxon>Pucciniomycotina</taxon>
        <taxon>Pucciniomycetes</taxon>
        <taxon>Pucciniales</taxon>
        <taxon>Sphaerophragmiaceae</taxon>
        <taxon>Austropuccinia</taxon>
    </lineage>
</organism>
<dbReference type="Proteomes" id="UP000765509">
    <property type="component" value="Unassembled WGS sequence"/>
</dbReference>